<evidence type="ECO:0000259" key="3">
    <source>
        <dbReference type="PROSITE" id="PS50883"/>
    </source>
</evidence>
<evidence type="ECO:0000259" key="1">
    <source>
        <dbReference type="PROSITE" id="PS50112"/>
    </source>
</evidence>
<dbReference type="EMBL" id="BAABCX010000001">
    <property type="protein sequence ID" value="GAA3528716.1"/>
    <property type="molecule type" value="Genomic_DNA"/>
</dbReference>
<dbReference type="InterPro" id="IPR043128">
    <property type="entry name" value="Rev_trsase/Diguanyl_cyclase"/>
</dbReference>
<dbReference type="Gene3D" id="3.30.450.40">
    <property type="match status" value="1"/>
</dbReference>
<feature type="domain" description="GGDEF" evidence="4">
    <location>
        <begin position="363"/>
        <end position="495"/>
    </location>
</feature>
<reference evidence="6" key="1">
    <citation type="journal article" date="2019" name="Int. J. Syst. Evol. Microbiol.">
        <title>The Global Catalogue of Microorganisms (GCM) 10K type strain sequencing project: providing services to taxonomists for standard genome sequencing and annotation.</title>
        <authorList>
            <consortium name="The Broad Institute Genomics Platform"/>
            <consortium name="The Broad Institute Genome Sequencing Center for Infectious Disease"/>
            <person name="Wu L."/>
            <person name="Ma J."/>
        </authorList>
    </citation>
    <scope>NUCLEOTIDE SEQUENCE [LARGE SCALE GENOMIC DNA]</scope>
    <source>
        <strain evidence="6">JCM 17110</strain>
    </source>
</reference>
<dbReference type="InterPro" id="IPR000700">
    <property type="entry name" value="PAS-assoc_C"/>
</dbReference>
<dbReference type="SUPFAM" id="SSF55781">
    <property type="entry name" value="GAF domain-like"/>
    <property type="match status" value="1"/>
</dbReference>
<dbReference type="NCBIfam" id="TIGR00254">
    <property type="entry name" value="GGDEF"/>
    <property type="match status" value="1"/>
</dbReference>
<dbReference type="CDD" id="cd01949">
    <property type="entry name" value="GGDEF"/>
    <property type="match status" value="1"/>
</dbReference>
<dbReference type="SUPFAM" id="SSF55785">
    <property type="entry name" value="PYP-like sensor domain (PAS domain)"/>
    <property type="match status" value="1"/>
</dbReference>
<dbReference type="SMART" id="SM00065">
    <property type="entry name" value="GAF"/>
    <property type="match status" value="1"/>
</dbReference>
<accession>A0ABP6V9B3</accession>
<dbReference type="InterPro" id="IPR001633">
    <property type="entry name" value="EAL_dom"/>
</dbReference>
<dbReference type="PROSITE" id="PS50883">
    <property type="entry name" value="EAL"/>
    <property type="match status" value="1"/>
</dbReference>
<feature type="domain" description="EAL" evidence="3">
    <location>
        <begin position="504"/>
        <end position="762"/>
    </location>
</feature>
<dbReference type="CDD" id="cd00130">
    <property type="entry name" value="PAS"/>
    <property type="match status" value="1"/>
</dbReference>
<dbReference type="InterPro" id="IPR000160">
    <property type="entry name" value="GGDEF_dom"/>
</dbReference>
<proteinExistence type="predicted"/>
<name>A0ABP6V9B3_9GAMM</name>
<dbReference type="CDD" id="cd01948">
    <property type="entry name" value="EAL"/>
    <property type="match status" value="1"/>
</dbReference>
<dbReference type="Pfam" id="PF13185">
    <property type="entry name" value="GAF_2"/>
    <property type="match status" value="1"/>
</dbReference>
<dbReference type="SMART" id="SM00091">
    <property type="entry name" value="PAS"/>
    <property type="match status" value="1"/>
</dbReference>
<dbReference type="InterPro" id="IPR029016">
    <property type="entry name" value="GAF-like_dom_sf"/>
</dbReference>
<dbReference type="Pfam" id="PF00990">
    <property type="entry name" value="GGDEF"/>
    <property type="match status" value="1"/>
</dbReference>
<dbReference type="InterPro" id="IPR013767">
    <property type="entry name" value="PAS_fold"/>
</dbReference>
<dbReference type="PANTHER" id="PTHR44757">
    <property type="entry name" value="DIGUANYLATE CYCLASE DGCP"/>
    <property type="match status" value="1"/>
</dbReference>
<sequence>MNMSGCFNAAEQIGVKMPCSSDDATTRYLHLLKEVAVAANEAIGVDAALRKILQSVCRVTGWPVGHTLKYRPGGELVSTGIWHVDDRYPTDSFEAFRRASEPLCFTSGIGLPGPVLLEGQPLEVINTHADAHFPRQDATMAAGLATGFAFPVRSGNSITAVLEFFTTRPQRLSPELLDVMAQVGVQLGRVFERQNAQQALLASEQRSRQILDSAGDAFIGMDARGAITAWNRAAETIFGWSRAEVLGQTVAETIVPDQYRDAHQRGLARFLTHGKAQALGQRLELPALHRDGREFPLEITLWSLEEENDWSFFAFAHDISARKEAEQALEHRALHDALTGLPNRALVLDRLQQCLSRRAGSNDGIAVLFIDLDHFKRINDSFGHDAGDQVLITVAQRLRQVMRPTDTVARLAGDEFVIVCPDVASHTDAIAIAQRLLAELAPPIQLKEDSVFVAASIGIAMAEPGWDAEKLIGSADIAMYEAKTGGHSHYQLFDEQMQMQVTTRLQIENELHRALDHGEFCLFFQPIVAAATGEVVSVEALLRWQHPVKGLLSPAEFIPIAEETGLIVPIGTWVIEETCRLAQAWSFLRDTHLPLGISVNLSPRQLLQSDLVDTVKRIFSTCAFDPSRIEFGFEVTETAVMNDPEAAASTLQALRELGAQIAIDDFGTGYSSLAYLKHFPVDTLKIDRSFVMGISEGNVDQAIVRAVTGLGHALDLVVVAEGVETAEQARILRHLEVDLLQGFLYAHPQPAEQLEALLLNACRVTRSA</sequence>
<evidence type="ECO:0000313" key="5">
    <source>
        <dbReference type="EMBL" id="GAA3528716.1"/>
    </source>
</evidence>
<dbReference type="Pfam" id="PF00989">
    <property type="entry name" value="PAS"/>
    <property type="match status" value="1"/>
</dbReference>
<dbReference type="InterPro" id="IPR035965">
    <property type="entry name" value="PAS-like_dom_sf"/>
</dbReference>
<dbReference type="SMART" id="SM00052">
    <property type="entry name" value="EAL"/>
    <property type="match status" value="1"/>
</dbReference>
<dbReference type="InterPro" id="IPR052155">
    <property type="entry name" value="Biofilm_reg_signaling"/>
</dbReference>
<dbReference type="PANTHER" id="PTHR44757:SF2">
    <property type="entry name" value="BIOFILM ARCHITECTURE MAINTENANCE PROTEIN MBAA"/>
    <property type="match status" value="1"/>
</dbReference>
<keyword evidence="6" id="KW-1185">Reference proteome</keyword>
<dbReference type="SMART" id="SM00267">
    <property type="entry name" value="GGDEF"/>
    <property type="match status" value="1"/>
</dbReference>
<dbReference type="PROSITE" id="PS50887">
    <property type="entry name" value="GGDEF"/>
    <property type="match status" value="1"/>
</dbReference>
<dbReference type="InterPro" id="IPR003018">
    <property type="entry name" value="GAF"/>
</dbReference>
<dbReference type="NCBIfam" id="TIGR00229">
    <property type="entry name" value="sensory_box"/>
    <property type="match status" value="1"/>
</dbReference>
<dbReference type="SUPFAM" id="SSF55073">
    <property type="entry name" value="Nucleotide cyclase"/>
    <property type="match status" value="1"/>
</dbReference>
<dbReference type="Gene3D" id="3.30.70.270">
    <property type="match status" value="1"/>
</dbReference>
<organism evidence="5 6">
    <name type="scientific">Zobellella aerophila</name>
    <dbReference type="NCBI Taxonomy" id="870480"/>
    <lineage>
        <taxon>Bacteria</taxon>
        <taxon>Pseudomonadati</taxon>
        <taxon>Pseudomonadota</taxon>
        <taxon>Gammaproteobacteria</taxon>
        <taxon>Aeromonadales</taxon>
        <taxon>Aeromonadaceae</taxon>
        <taxon>Zobellella</taxon>
    </lineage>
</organism>
<dbReference type="Gene3D" id="3.20.20.450">
    <property type="entry name" value="EAL domain"/>
    <property type="match status" value="1"/>
</dbReference>
<evidence type="ECO:0000313" key="6">
    <source>
        <dbReference type="Proteomes" id="UP001500795"/>
    </source>
</evidence>
<feature type="domain" description="PAS" evidence="1">
    <location>
        <begin position="203"/>
        <end position="274"/>
    </location>
</feature>
<evidence type="ECO:0000259" key="4">
    <source>
        <dbReference type="PROSITE" id="PS50887"/>
    </source>
</evidence>
<dbReference type="PROSITE" id="PS50113">
    <property type="entry name" value="PAC"/>
    <property type="match status" value="1"/>
</dbReference>
<protein>
    <submittedName>
        <fullName evidence="5">EAL domain-containing protein</fullName>
    </submittedName>
</protein>
<feature type="domain" description="PAC" evidence="2">
    <location>
        <begin position="281"/>
        <end position="331"/>
    </location>
</feature>
<dbReference type="InterPro" id="IPR035919">
    <property type="entry name" value="EAL_sf"/>
</dbReference>
<dbReference type="InterPro" id="IPR000014">
    <property type="entry name" value="PAS"/>
</dbReference>
<gene>
    <name evidence="5" type="ORF">GCM10022394_04870</name>
</gene>
<dbReference type="Pfam" id="PF00563">
    <property type="entry name" value="EAL"/>
    <property type="match status" value="1"/>
</dbReference>
<dbReference type="Proteomes" id="UP001500795">
    <property type="component" value="Unassembled WGS sequence"/>
</dbReference>
<dbReference type="SUPFAM" id="SSF141868">
    <property type="entry name" value="EAL domain-like"/>
    <property type="match status" value="1"/>
</dbReference>
<dbReference type="InterPro" id="IPR029787">
    <property type="entry name" value="Nucleotide_cyclase"/>
</dbReference>
<evidence type="ECO:0000259" key="2">
    <source>
        <dbReference type="PROSITE" id="PS50113"/>
    </source>
</evidence>
<comment type="caution">
    <text evidence="5">The sequence shown here is derived from an EMBL/GenBank/DDBJ whole genome shotgun (WGS) entry which is preliminary data.</text>
</comment>
<dbReference type="Gene3D" id="3.30.450.20">
    <property type="entry name" value="PAS domain"/>
    <property type="match status" value="1"/>
</dbReference>
<dbReference type="PROSITE" id="PS50112">
    <property type="entry name" value="PAS"/>
    <property type="match status" value="1"/>
</dbReference>